<dbReference type="InterPro" id="IPR046335">
    <property type="entry name" value="LacI/GalR-like_sensor"/>
</dbReference>
<evidence type="ECO:0000256" key="2">
    <source>
        <dbReference type="ARBA" id="ARBA00023015"/>
    </source>
</evidence>
<dbReference type="GO" id="GO:0003700">
    <property type="term" value="F:DNA-binding transcription factor activity"/>
    <property type="evidence" value="ECO:0007669"/>
    <property type="project" value="TreeGrafter"/>
</dbReference>
<dbReference type="CDD" id="cd01392">
    <property type="entry name" value="HTH_LacI"/>
    <property type="match status" value="1"/>
</dbReference>
<evidence type="ECO:0000256" key="3">
    <source>
        <dbReference type="ARBA" id="ARBA00023125"/>
    </source>
</evidence>
<protein>
    <submittedName>
        <fullName evidence="6">LacI family DNA-binding transcriptional regulator</fullName>
    </submittedName>
</protein>
<evidence type="ECO:0000313" key="6">
    <source>
        <dbReference type="EMBL" id="MBC2606125.1"/>
    </source>
</evidence>
<dbReference type="SUPFAM" id="SSF53822">
    <property type="entry name" value="Periplasmic binding protein-like I"/>
    <property type="match status" value="1"/>
</dbReference>
<dbReference type="Pfam" id="PF00356">
    <property type="entry name" value="LacI"/>
    <property type="match status" value="1"/>
</dbReference>
<dbReference type="PROSITE" id="PS50890">
    <property type="entry name" value="PUA"/>
    <property type="match status" value="1"/>
</dbReference>
<dbReference type="PANTHER" id="PTHR30146">
    <property type="entry name" value="LACI-RELATED TRANSCRIPTIONAL REPRESSOR"/>
    <property type="match status" value="1"/>
</dbReference>
<dbReference type="InterPro" id="IPR028082">
    <property type="entry name" value="Peripla_BP_I"/>
</dbReference>
<comment type="caution">
    <text evidence="6">The sequence shown here is derived from an EMBL/GenBank/DDBJ whole genome shotgun (WGS) entry which is preliminary data.</text>
</comment>
<keyword evidence="2" id="KW-0805">Transcription regulation</keyword>
<keyword evidence="4" id="KW-0804">Transcription</keyword>
<dbReference type="Gene3D" id="1.10.260.40">
    <property type="entry name" value="lambda repressor-like DNA-binding domains"/>
    <property type="match status" value="1"/>
</dbReference>
<keyword evidence="1" id="KW-0678">Repressor</keyword>
<organism evidence="6 7">
    <name type="scientific">Pelagicoccus albus</name>
    <dbReference type="NCBI Taxonomy" id="415222"/>
    <lineage>
        <taxon>Bacteria</taxon>
        <taxon>Pseudomonadati</taxon>
        <taxon>Verrucomicrobiota</taxon>
        <taxon>Opitutia</taxon>
        <taxon>Puniceicoccales</taxon>
        <taxon>Pelagicoccaceae</taxon>
        <taxon>Pelagicoccus</taxon>
    </lineage>
</organism>
<dbReference type="PANTHER" id="PTHR30146:SF95">
    <property type="entry name" value="RIBOSE OPERON REPRESSOR"/>
    <property type="match status" value="1"/>
</dbReference>
<reference evidence="6 7" key="1">
    <citation type="submission" date="2020-07" db="EMBL/GenBank/DDBJ databases">
        <authorList>
            <person name="Feng X."/>
        </authorList>
    </citation>
    <scope>NUCLEOTIDE SEQUENCE [LARGE SCALE GENOMIC DNA]</scope>
    <source>
        <strain evidence="6 7">JCM23202</strain>
    </source>
</reference>
<dbReference type="GO" id="GO:0000976">
    <property type="term" value="F:transcription cis-regulatory region binding"/>
    <property type="evidence" value="ECO:0007669"/>
    <property type="project" value="TreeGrafter"/>
</dbReference>
<gene>
    <name evidence="6" type="ORF">H5P27_08710</name>
</gene>
<proteinExistence type="predicted"/>
<evidence type="ECO:0000259" key="5">
    <source>
        <dbReference type="PROSITE" id="PS50932"/>
    </source>
</evidence>
<evidence type="ECO:0000256" key="1">
    <source>
        <dbReference type="ARBA" id="ARBA00022491"/>
    </source>
</evidence>
<sequence length="334" mass="36790">MSSDFRDNTPSKSKSPKKATIADLVEKTGLSLGTVSRVLNNRSNVSEKTREIVLKAARELNLRPQGSARSKQIAVLTDPHNPDRIEGYTATLTSHLAYLLTRRGLGIAFPANPIDELPRMFLDGVIAINCVSHFSSFLSELESRMPVVYIDKFDVNDRQYCVRSDHYAAGKIAAEHFFSRGKRKLAFLAQESLTQRERLRGFADAAREQGVSLDPDCVAVCSSDGRMSALARIVRSGAEALYVPGASFEVIEALHTLTYLMRVKVPEDISVLGGENEGLSELMNPPLSTVEEPLLDMADAAVSLVEQLVNGRDVENRIQSFPVRLIERNSVRSG</sequence>
<evidence type="ECO:0000256" key="4">
    <source>
        <dbReference type="ARBA" id="ARBA00023163"/>
    </source>
</evidence>
<dbReference type="Gene3D" id="3.40.50.2300">
    <property type="match status" value="2"/>
</dbReference>
<keyword evidence="7" id="KW-1185">Reference proteome</keyword>
<dbReference type="EMBL" id="JACHVC010000008">
    <property type="protein sequence ID" value="MBC2606125.1"/>
    <property type="molecule type" value="Genomic_DNA"/>
</dbReference>
<dbReference type="InterPro" id="IPR000843">
    <property type="entry name" value="HTH_LacI"/>
</dbReference>
<evidence type="ECO:0000313" key="7">
    <source>
        <dbReference type="Proteomes" id="UP000526501"/>
    </source>
</evidence>
<dbReference type="RefSeq" id="WP_185660018.1">
    <property type="nucleotide sequence ID" value="NZ_CAWPOO010000008.1"/>
</dbReference>
<accession>A0A7X1E7U2</accession>
<dbReference type="Pfam" id="PF13377">
    <property type="entry name" value="Peripla_BP_3"/>
    <property type="match status" value="1"/>
</dbReference>
<dbReference type="AlphaFoldDB" id="A0A7X1E7U2"/>
<keyword evidence="3 6" id="KW-0238">DNA-binding</keyword>
<dbReference type="PROSITE" id="PS50932">
    <property type="entry name" value="HTH_LACI_2"/>
    <property type="match status" value="1"/>
</dbReference>
<name>A0A7X1E7U2_9BACT</name>
<dbReference type="SMART" id="SM00354">
    <property type="entry name" value="HTH_LACI"/>
    <property type="match status" value="1"/>
</dbReference>
<dbReference type="SUPFAM" id="SSF47413">
    <property type="entry name" value="lambda repressor-like DNA-binding domains"/>
    <property type="match status" value="1"/>
</dbReference>
<dbReference type="Proteomes" id="UP000526501">
    <property type="component" value="Unassembled WGS sequence"/>
</dbReference>
<dbReference type="InterPro" id="IPR010982">
    <property type="entry name" value="Lambda_DNA-bd_dom_sf"/>
</dbReference>
<feature type="domain" description="HTH lacI-type" evidence="5">
    <location>
        <begin position="19"/>
        <end position="73"/>
    </location>
</feature>